<evidence type="ECO:0000313" key="3">
    <source>
        <dbReference type="Proteomes" id="UP001225596"/>
    </source>
</evidence>
<keyword evidence="1" id="KW-0732">Signal</keyword>
<organism evidence="2 3">
    <name type="scientific">Keguizhuia sedimenti</name>
    <dbReference type="NCBI Taxonomy" id="3064264"/>
    <lineage>
        <taxon>Bacteria</taxon>
        <taxon>Pseudomonadati</taxon>
        <taxon>Pseudomonadota</taxon>
        <taxon>Betaproteobacteria</taxon>
        <taxon>Burkholderiales</taxon>
        <taxon>Oxalobacteraceae</taxon>
        <taxon>Keguizhuia</taxon>
    </lineage>
</organism>
<sequence length="51" mass="5316">MKKVLVACAVLLFGSISFAAQDNGLSGKLSARTSEKAAAKQCEGCRQKDGQ</sequence>
<comment type="caution">
    <text evidence="2">The sequence shown here is derived from an EMBL/GenBank/DDBJ whole genome shotgun (WGS) entry which is preliminary data.</text>
</comment>
<evidence type="ECO:0000313" key="2">
    <source>
        <dbReference type="EMBL" id="MDQ9170416.1"/>
    </source>
</evidence>
<proteinExistence type="predicted"/>
<dbReference type="EMBL" id="JAUYVH010000003">
    <property type="protein sequence ID" value="MDQ9170416.1"/>
    <property type="molecule type" value="Genomic_DNA"/>
</dbReference>
<name>A0ABU1BPP1_9BURK</name>
<feature type="chain" id="PRO_5047257781" evidence="1">
    <location>
        <begin position="20"/>
        <end position="51"/>
    </location>
</feature>
<dbReference type="RefSeq" id="WP_338436337.1">
    <property type="nucleotide sequence ID" value="NZ_JAUYVH010000003.1"/>
</dbReference>
<keyword evidence="3" id="KW-1185">Reference proteome</keyword>
<protein>
    <submittedName>
        <fullName evidence="2">Uncharacterized protein</fullName>
    </submittedName>
</protein>
<dbReference type="Proteomes" id="UP001225596">
    <property type="component" value="Unassembled WGS sequence"/>
</dbReference>
<accession>A0ABU1BPP1</accession>
<reference evidence="2 3" key="1">
    <citation type="submission" date="2023-08" db="EMBL/GenBank/DDBJ databases">
        <title>Oxalobacteraceae gen .nov., isolated from river sludge outside the plant.</title>
        <authorList>
            <person name="Zhao S.Y."/>
        </authorList>
    </citation>
    <scope>NUCLEOTIDE SEQUENCE [LARGE SCALE GENOMIC DNA]</scope>
    <source>
        <strain evidence="2 3">R-40</strain>
    </source>
</reference>
<evidence type="ECO:0000256" key="1">
    <source>
        <dbReference type="SAM" id="SignalP"/>
    </source>
</evidence>
<feature type="signal peptide" evidence="1">
    <location>
        <begin position="1"/>
        <end position="19"/>
    </location>
</feature>
<gene>
    <name evidence="2" type="ORF">Q8A64_08330</name>
</gene>